<evidence type="ECO:0000256" key="6">
    <source>
        <dbReference type="ARBA" id="ARBA00022771"/>
    </source>
</evidence>
<reference evidence="13" key="1">
    <citation type="submission" date="2023-07" db="EMBL/GenBank/DDBJ databases">
        <title>Chromosome-level genome assembly of Artemia franciscana.</title>
        <authorList>
            <person name="Jo E."/>
        </authorList>
    </citation>
    <scope>NUCLEOTIDE SEQUENCE</scope>
    <source>
        <tissue evidence="13">Whole body</tissue>
    </source>
</reference>
<comment type="caution">
    <text evidence="13">The sequence shown here is derived from an EMBL/GenBank/DDBJ whole genome shotgun (WGS) entry which is preliminary data.</text>
</comment>
<dbReference type="AlphaFoldDB" id="A0AA88KUW7"/>
<evidence type="ECO:0000256" key="4">
    <source>
        <dbReference type="ARBA" id="ARBA00022723"/>
    </source>
</evidence>
<feature type="active site" evidence="10 11">
    <location>
        <position position="281"/>
    </location>
</feature>
<protein>
    <recommendedName>
        <fullName evidence="12">Calpain catalytic domain-containing protein</fullName>
    </recommendedName>
</protein>
<dbReference type="InterPro" id="IPR038765">
    <property type="entry name" value="Papain-like_cys_pep_sf"/>
</dbReference>
<evidence type="ECO:0000256" key="10">
    <source>
        <dbReference type="PIRSR" id="PIRSR622684-1"/>
    </source>
</evidence>
<keyword evidence="2" id="KW-0597">Phosphoprotein</keyword>
<evidence type="ECO:0000313" key="13">
    <source>
        <dbReference type="EMBL" id="KAK2703364.1"/>
    </source>
</evidence>
<evidence type="ECO:0000256" key="1">
    <source>
        <dbReference type="ARBA" id="ARBA00007623"/>
    </source>
</evidence>
<sequence length="621" mass="70519">MMTIECSACTFQNEDTYLYCEICLTKLDMKNQGLYYPADEALNKYKTILEECKKQKKKFTDESFPTKFAIYGSWCAENGIDSVNSYGIKRWFRPSDYPQGGWSVFDSPKSSDIIQGSLGDCWLISGLAVIAEREELLRAMIIPNTASEYGLYVIFLCIEGLRVGVVIDDYLPQTKSFDFAFSYAKRRQLWVSLIEKGVAKAFGRYSALIAGHCFEGLSILTGALCETYVINSFDGIIDKDTLWAKLISGHIQNFLMGASCGTGNATLEPSSFKLSGLDKNHAYSVLDVREIENKKLIKFKNPWGRSKWNGNWSPESSLWTEKVKQKLKYKEEKGVFWMEFQDILKFFDAIDVCRYCPAWHEERFKADFGRCSQNMCNTILTLNVFEVTQTEVVLYQSGLRGDSQSSRLDIMICIYRADASGTLRSLIESSPRVLRSSVGCYCVLEPGQYYIIGFSFNHWDSDNRPCIISVRSSKKSFCEKLINHPQFILADALIQFALKKGSKNKSRDLFNIYYVKSEFAGLLIVAENMNSSYWFQVKSDCSDSTNLVCTRNSLITCDSVPPLHRQVLNLLSHLEDTEGFCVANNLLHRVCKVASLKDWGPGEHNPLLSASEKMLHIPRPL</sequence>
<proteinExistence type="inferred from homology"/>
<dbReference type="CDD" id="cd00044">
    <property type="entry name" value="CysPc"/>
    <property type="match status" value="1"/>
</dbReference>
<dbReference type="PROSITE" id="PS00139">
    <property type="entry name" value="THIOL_PROTEASE_CYS"/>
    <property type="match status" value="1"/>
</dbReference>
<evidence type="ECO:0000313" key="14">
    <source>
        <dbReference type="Proteomes" id="UP001187531"/>
    </source>
</evidence>
<keyword evidence="9" id="KW-0862">Zinc</keyword>
<keyword evidence="3 11" id="KW-0645">Protease</keyword>
<name>A0AA88KUW7_ARTSF</name>
<dbReference type="PANTHER" id="PTHR10183:SF382">
    <property type="entry name" value="CALPAIN-15"/>
    <property type="match status" value="1"/>
</dbReference>
<dbReference type="GO" id="GO:0004198">
    <property type="term" value="F:calcium-dependent cysteine-type endopeptidase activity"/>
    <property type="evidence" value="ECO:0007669"/>
    <property type="project" value="InterPro"/>
</dbReference>
<comment type="similarity">
    <text evidence="1">Belongs to the peptidase C2 family.</text>
</comment>
<feature type="domain" description="Calpain catalytic" evidence="12">
    <location>
        <begin position="58"/>
        <end position="356"/>
    </location>
</feature>
<dbReference type="SUPFAM" id="SSF54001">
    <property type="entry name" value="Cysteine proteinases"/>
    <property type="match status" value="1"/>
</dbReference>
<organism evidence="13 14">
    <name type="scientific">Artemia franciscana</name>
    <name type="common">Brine shrimp</name>
    <name type="synonym">Artemia sanfranciscana</name>
    <dbReference type="NCBI Taxonomy" id="6661"/>
    <lineage>
        <taxon>Eukaryota</taxon>
        <taxon>Metazoa</taxon>
        <taxon>Ecdysozoa</taxon>
        <taxon>Arthropoda</taxon>
        <taxon>Crustacea</taxon>
        <taxon>Branchiopoda</taxon>
        <taxon>Anostraca</taxon>
        <taxon>Artemiidae</taxon>
        <taxon>Artemia</taxon>
    </lineage>
</organism>
<dbReference type="Gene3D" id="3.90.70.10">
    <property type="entry name" value="Cysteine proteinases"/>
    <property type="match status" value="1"/>
</dbReference>
<keyword evidence="5" id="KW-0677">Repeat</keyword>
<dbReference type="InterPro" id="IPR001300">
    <property type="entry name" value="Peptidase_C2_calpain_cat"/>
</dbReference>
<dbReference type="GO" id="GO:0006508">
    <property type="term" value="P:proteolysis"/>
    <property type="evidence" value="ECO:0007669"/>
    <property type="project" value="UniProtKB-KW"/>
</dbReference>
<dbReference type="InterPro" id="IPR000169">
    <property type="entry name" value="Pept_cys_AS"/>
</dbReference>
<evidence type="ECO:0000256" key="7">
    <source>
        <dbReference type="ARBA" id="ARBA00022801"/>
    </source>
</evidence>
<dbReference type="FunFam" id="3.90.70.10:FF:000010">
    <property type="entry name" value="Calpain 15"/>
    <property type="match status" value="1"/>
</dbReference>
<keyword evidence="6" id="KW-0863">Zinc-finger</keyword>
<evidence type="ECO:0000256" key="11">
    <source>
        <dbReference type="PROSITE-ProRule" id="PRU00239"/>
    </source>
</evidence>
<dbReference type="EMBL" id="JAVRJZ010000104">
    <property type="protein sequence ID" value="KAK2703365.1"/>
    <property type="molecule type" value="Genomic_DNA"/>
</dbReference>
<keyword evidence="14" id="KW-1185">Reference proteome</keyword>
<evidence type="ECO:0000256" key="3">
    <source>
        <dbReference type="ARBA" id="ARBA00022670"/>
    </source>
</evidence>
<dbReference type="Proteomes" id="UP001187531">
    <property type="component" value="Unassembled WGS sequence"/>
</dbReference>
<evidence type="ECO:0000256" key="8">
    <source>
        <dbReference type="ARBA" id="ARBA00022807"/>
    </source>
</evidence>
<evidence type="ECO:0000256" key="2">
    <source>
        <dbReference type="ARBA" id="ARBA00022553"/>
    </source>
</evidence>
<dbReference type="Pfam" id="PF00648">
    <property type="entry name" value="Peptidase_C2"/>
    <property type="match status" value="1"/>
</dbReference>
<dbReference type="InterPro" id="IPR022684">
    <property type="entry name" value="Calpain_cysteine_protease"/>
</dbReference>
<dbReference type="PROSITE" id="PS50203">
    <property type="entry name" value="CALPAIN_CAT"/>
    <property type="match status" value="1"/>
</dbReference>
<keyword evidence="7 11" id="KW-0378">Hydrolase</keyword>
<evidence type="ECO:0000259" key="12">
    <source>
        <dbReference type="PROSITE" id="PS50203"/>
    </source>
</evidence>
<feature type="active site" evidence="10 11">
    <location>
        <position position="121"/>
    </location>
</feature>
<dbReference type="SMART" id="SM00230">
    <property type="entry name" value="CysPc"/>
    <property type="match status" value="1"/>
</dbReference>
<feature type="active site" evidence="10 11">
    <location>
        <position position="301"/>
    </location>
</feature>
<dbReference type="PANTHER" id="PTHR10183">
    <property type="entry name" value="CALPAIN"/>
    <property type="match status" value="1"/>
</dbReference>
<gene>
    <name evidence="13" type="ORF">QYM36_018154</name>
</gene>
<accession>A0AA88KUW7</accession>
<dbReference type="EMBL" id="JAVRJZ010000104">
    <property type="protein sequence ID" value="KAK2703364.1"/>
    <property type="molecule type" value="Genomic_DNA"/>
</dbReference>
<dbReference type="GO" id="GO:0008270">
    <property type="term" value="F:zinc ion binding"/>
    <property type="evidence" value="ECO:0007669"/>
    <property type="project" value="UniProtKB-KW"/>
</dbReference>
<keyword evidence="8 11" id="KW-0788">Thiol protease</keyword>
<evidence type="ECO:0000256" key="5">
    <source>
        <dbReference type="ARBA" id="ARBA00022737"/>
    </source>
</evidence>
<keyword evidence="4" id="KW-0479">Metal-binding</keyword>
<dbReference type="PRINTS" id="PR00704">
    <property type="entry name" value="CALPAIN"/>
</dbReference>
<dbReference type="GO" id="GO:0005737">
    <property type="term" value="C:cytoplasm"/>
    <property type="evidence" value="ECO:0007669"/>
    <property type="project" value="TreeGrafter"/>
</dbReference>
<evidence type="ECO:0000256" key="9">
    <source>
        <dbReference type="ARBA" id="ARBA00022833"/>
    </source>
</evidence>